<protein>
    <submittedName>
        <fullName evidence="1">Uncharacterized protein</fullName>
    </submittedName>
</protein>
<dbReference type="Proteomes" id="UP000828048">
    <property type="component" value="Chromosome 5"/>
</dbReference>
<gene>
    <name evidence="1" type="ORF">Vadar_015209</name>
</gene>
<reference evidence="1 2" key="1">
    <citation type="journal article" date="2021" name="Hortic Res">
        <title>High-quality reference genome and annotation aids understanding of berry development for evergreen blueberry (Vaccinium darrowii).</title>
        <authorList>
            <person name="Yu J."/>
            <person name="Hulse-Kemp A.M."/>
            <person name="Babiker E."/>
            <person name="Staton M."/>
        </authorList>
    </citation>
    <scope>NUCLEOTIDE SEQUENCE [LARGE SCALE GENOMIC DNA]</scope>
    <source>
        <strain evidence="2">cv. NJ 8807/NJ 8810</strain>
        <tissue evidence="1">Young leaf</tissue>
    </source>
</reference>
<keyword evidence="2" id="KW-1185">Reference proteome</keyword>
<proteinExistence type="predicted"/>
<accession>A0ACB7XZM4</accession>
<dbReference type="EMBL" id="CM037155">
    <property type="protein sequence ID" value="KAH7846546.1"/>
    <property type="molecule type" value="Genomic_DNA"/>
</dbReference>
<evidence type="ECO:0000313" key="1">
    <source>
        <dbReference type="EMBL" id="KAH7846546.1"/>
    </source>
</evidence>
<organism evidence="1 2">
    <name type="scientific">Vaccinium darrowii</name>
    <dbReference type="NCBI Taxonomy" id="229202"/>
    <lineage>
        <taxon>Eukaryota</taxon>
        <taxon>Viridiplantae</taxon>
        <taxon>Streptophyta</taxon>
        <taxon>Embryophyta</taxon>
        <taxon>Tracheophyta</taxon>
        <taxon>Spermatophyta</taxon>
        <taxon>Magnoliopsida</taxon>
        <taxon>eudicotyledons</taxon>
        <taxon>Gunneridae</taxon>
        <taxon>Pentapetalae</taxon>
        <taxon>asterids</taxon>
        <taxon>Ericales</taxon>
        <taxon>Ericaceae</taxon>
        <taxon>Vaccinioideae</taxon>
        <taxon>Vaccinieae</taxon>
        <taxon>Vaccinium</taxon>
    </lineage>
</organism>
<evidence type="ECO:0000313" key="2">
    <source>
        <dbReference type="Proteomes" id="UP000828048"/>
    </source>
</evidence>
<comment type="caution">
    <text evidence="1">The sequence shown here is derived from an EMBL/GenBank/DDBJ whole genome shotgun (WGS) entry which is preliminary data.</text>
</comment>
<name>A0ACB7XZM4_9ERIC</name>
<sequence>MARTMAGCKVSSAAADAPKKKRMGKGKKLTSGVGIRKKQRVMGNDCSVLRKKIKENADEAAQTKWEASFTNRTFVCERQVCKRTLAKKAYIQTITELGLSHFFIEVDGYHGEWVVEFYTHMKIDLESKVIASKVDGKKVRVTPESIASYLGYKRPTAPHTFPLPEWDFSEYELKKELYDHPDDSIAIGNLKEAYRTAHTIIHYNLYPRGKEKVLGLEEMELLKVFMNPAAETVDYAEWIFFQLVYYKNHGTIRLKMPFPSMITALCKKAGVKKTDDMALTPGIPGPINHATESKSRSSSSRHRRHVEEAPRKGKGFKAKMKEAMNQIWRRQTDILDEQRRFRKMMEVLVHRKEDKCGIVYDSDTHPEPSSGGGLDFDWGSSSEEDETDDDDDNAEDGVDTMSTQQAMHRALTLENEDTDFVDNEAWLTAVREGYLKDPQYIDLATITKVECGNFAPIPLDPTGCIRANCLFKECDEKVFPGLLKAGSCVILKEFCTAAKSTPELEELLPCPCTDILLFCTAAKSTQESEELQPCPCTDILLGLASNISNVELAYINLIKVSILQPKQAM</sequence>